<dbReference type="EMBL" id="SOEC01000003">
    <property type="protein sequence ID" value="TDX31629.1"/>
    <property type="molecule type" value="Genomic_DNA"/>
</dbReference>
<dbReference type="InterPro" id="IPR005297">
    <property type="entry name" value="Lipoprotein_repeat"/>
</dbReference>
<accession>A0A1I2YQ34</accession>
<sequence length="163" mass="17498">MKLMSLSLLAAVAFAGPALAQSEGSVQLSEQTTSGYGAYVADGQGRTLYMFTTDTQGQGDTQAKSSCQDKCAEAWPPLTLESGKPQVGEQLQEDLVDTFQREDGSTQVTYGGWPLYYFVKDQAPGEVNGQDVHGFGGEWYLVAPDGSKNEQQPEQDTQGQSQG</sequence>
<gene>
    <name evidence="4" type="ORF">DFO67_103227</name>
    <name evidence="3" type="ORF">SAMN04487959_10279</name>
</gene>
<dbReference type="GO" id="GO:0043448">
    <property type="term" value="P:alkane catabolic process"/>
    <property type="evidence" value="ECO:0007669"/>
    <property type="project" value="TreeGrafter"/>
</dbReference>
<keyword evidence="2" id="KW-0732">Signal</keyword>
<feature type="signal peptide" evidence="2">
    <location>
        <begin position="1"/>
        <end position="20"/>
    </location>
</feature>
<dbReference type="RefSeq" id="WP_166670989.1">
    <property type="nucleotide sequence ID" value="NZ_FOPY01000002.1"/>
</dbReference>
<dbReference type="Proteomes" id="UP000199040">
    <property type="component" value="Unassembled WGS sequence"/>
</dbReference>
<keyword evidence="3" id="KW-0449">Lipoprotein</keyword>
<feature type="compositionally biased region" description="Polar residues" evidence="1">
    <location>
        <begin position="149"/>
        <end position="163"/>
    </location>
</feature>
<feature type="region of interest" description="Disordered" evidence="1">
    <location>
        <begin position="142"/>
        <end position="163"/>
    </location>
</feature>
<dbReference type="AlphaFoldDB" id="A0A1I2YQ34"/>
<reference evidence="3 5" key="1">
    <citation type="submission" date="2016-10" db="EMBL/GenBank/DDBJ databases">
        <authorList>
            <person name="de Groot N.N."/>
        </authorList>
    </citation>
    <scope>NUCLEOTIDE SEQUENCE [LARGE SCALE GENOMIC DNA]</scope>
    <source>
        <strain evidence="3 5">CGMCC 1.6848</strain>
    </source>
</reference>
<keyword evidence="5" id="KW-1185">Reference proteome</keyword>
<feature type="chain" id="PRO_5036021137" evidence="2">
    <location>
        <begin position="21"/>
        <end position="163"/>
    </location>
</feature>
<dbReference type="PANTHER" id="PTHR39335">
    <property type="entry name" value="BLL4220 PROTEIN"/>
    <property type="match status" value="1"/>
</dbReference>
<dbReference type="Pfam" id="PF03640">
    <property type="entry name" value="Lipoprotein_15"/>
    <property type="match status" value="2"/>
</dbReference>
<evidence type="ECO:0000313" key="5">
    <source>
        <dbReference type="Proteomes" id="UP000199040"/>
    </source>
</evidence>
<evidence type="ECO:0000256" key="1">
    <source>
        <dbReference type="SAM" id="MobiDB-lite"/>
    </source>
</evidence>
<name>A0A1I2YQ34_9GAMM</name>
<protein>
    <submittedName>
        <fullName evidence="3">Predicted lipoprotein with conserved Yx(FWY)xxD motif</fullName>
    </submittedName>
    <submittedName>
        <fullName evidence="4">Putative lipoprotein with Yx(FWY)xxD motif</fullName>
    </submittedName>
</protein>
<evidence type="ECO:0000313" key="6">
    <source>
        <dbReference type="Proteomes" id="UP000294489"/>
    </source>
</evidence>
<evidence type="ECO:0000256" key="2">
    <source>
        <dbReference type="SAM" id="SignalP"/>
    </source>
</evidence>
<evidence type="ECO:0000313" key="4">
    <source>
        <dbReference type="EMBL" id="TDX31629.1"/>
    </source>
</evidence>
<dbReference type="PANTHER" id="PTHR39335:SF1">
    <property type="entry name" value="BLL4220 PROTEIN"/>
    <property type="match status" value="1"/>
</dbReference>
<organism evidence="3 5">
    <name type="scientific">Modicisalibacter xianhensis</name>
    <dbReference type="NCBI Taxonomy" id="442341"/>
    <lineage>
        <taxon>Bacteria</taxon>
        <taxon>Pseudomonadati</taxon>
        <taxon>Pseudomonadota</taxon>
        <taxon>Gammaproteobacteria</taxon>
        <taxon>Oceanospirillales</taxon>
        <taxon>Halomonadaceae</taxon>
        <taxon>Modicisalibacter</taxon>
    </lineage>
</organism>
<evidence type="ECO:0000313" key="3">
    <source>
        <dbReference type="EMBL" id="SFH27762.1"/>
    </source>
</evidence>
<proteinExistence type="predicted"/>
<reference evidence="4 6" key="2">
    <citation type="submission" date="2019-03" db="EMBL/GenBank/DDBJ databases">
        <title>Freshwater and sediment microbial communities from various areas in North America, analyzing microbe dynamics in response to fracking.</title>
        <authorList>
            <person name="Lamendella R."/>
        </authorList>
    </citation>
    <scope>NUCLEOTIDE SEQUENCE [LARGE SCALE GENOMIC DNA]</scope>
    <source>
        <strain evidence="4 6">6_TX</strain>
    </source>
</reference>
<dbReference type="Proteomes" id="UP000294489">
    <property type="component" value="Unassembled WGS sequence"/>
</dbReference>
<dbReference type="EMBL" id="FOPY01000002">
    <property type="protein sequence ID" value="SFH27762.1"/>
    <property type="molecule type" value="Genomic_DNA"/>
</dbReference>